<accession>A0A7R9DVV5</accession>
<proteinExistence type="predicted"/>
<dbReference type="AlphaFoldDB" id="A0A7R9DVV5"/>
<feature type="compositionally biased region" description="Basic and acidic residues" evidence="1">
    <location>
        <begin position="94"/>
        <end position="103"/>
    </location>
</feature>
<reference evidence="2" key="1">
    <citation type="submission" date="2020-11" db="EMBL/GenBank/DDBJ databases">
        <authorList>
            <person name="Tran Van P."/>
        </authorList>
    </citation>
    <scope>NUCLEOTIDE SEQUENCE</scope>
</reference>
<protein>
    <submittedName>
        <fullName evidence="2">Uncharacterized protein</fullName>
    </submittedName>
</protein>
<feature type="compositionally biased region" description="Polar residues" evidence="1">
    <location>
        <begin position="104"/>
        <end position="117"/>
    </location>
</feature>
<sequence length="178" mass="20769">MSTVNVEEVRPEKDQKKYTNPAEWKINKEKVLRYSPKVMPTYPTCGHRGNGKNSSLIKMVDIKEFNSEFYAVKTKASKDLFILKYCSTSTPELSRSRTGERESSWQQNPSTQEYIPPNSWNYKHRVEGVFKHFKNQGADVPVETRGGYRKEEKYRGKLESVIQFELQNTIDGRLFKMS</sequence>
<dbReference type="EMBL" id="OD036173">
    <property type="protein sequence ID" value="CAD7420733.1"/>
    <property type="molecule type" value="Genomic_DNA"/>
</dbReference>
<evidence type="ECO:0000256" key="1">
    <source>
        <dbReference type="SAM" id="MobiDB-lite"/>
    </source>
</evidence>
<gene>
    <name evidence="2" type="ORF">TPSB3V08_LOCUS14148</name>
</gene>
<feature type="region of interest" description="Disordered" evidence="1">
    <location>
        <begin position="92"/>
        <end position="117"/>
    </location>
</feature>
<evidence type="ECO:0000313" key="2">
    <source>
        <dbReference type="EMBL" id="CAD7420733.1"/>
    </source>
</evidence>
<name>A0A7R9DVV5_TIMPO</name>
<organism evidence="2">
    <name type="scientific">Timema poppense</name>
    <name type="common">Walking stick</name>
    <dbReference type="NCBI Taxonomy" id="170557"/>
    <lineage>
        <taxon>Eukaryota</taxon>
        <taxon>Metazoa</taxon>
        <taxon>Ecdysozoa</taxon>
        <taxon>Arthropoda</taxon>
        <taxon>Hexapoda</taxon>
        <taxon>Insecta</taxon>
        <taxon>Pterygota</taxon>
        <taxon>Neoptera</taxon>
        <taxon>Polyneoptera</taxon>
        <taxon>Phasmatodea</taxon>
        <taxon>Timematodea</taxon>
        <taxon>Timematoidea</taxon>
        <taxon>Timematidae</taxon>
        <taxon>Timema</taxon>
    </lineage>
</organism>